<keyword evidence="2" id="KW-1185">Reference proteome</keyword>
<dbReference type="PANTHER" id="PTHR34286:SF1">
    <property type="entry name" value="TRANSMEMBRANE PROTEIN"/>
    <property type="match status" value="1"/>
</dbReference>
<protein>
    <submittedName>
        <fullName evidence="1">Uncharacterized protein</fullName>
    </submittedName>
</protein>
<organism evidence="1 2">
    <name type="scientific">Solanum tuberosum</name>
    <name type="common">Potato</name>
    <dbReference type="NCBI Taxonomy" id="4113"/>
    <lineage>
        <taxon>Eukaryota</taxon>
        <taxon>Viridiplantae</taxon>
        <taxon>Streptophyta</taxon>
        <taxon>Embryophyta</taxon>
        <taxon>Tracheophyta</taxon>
        <taxon>Spermatophyta</taxon>
        <taxon>Magnoliopsida</taxon>
        <taxon>eudicotyledons</taxon>
        <taxon>Gunneridae</taxon>
        <taxon>Pentapetalae</taxon>
        <taxon>asterids</taxon>
        <taxon>lamiids</taxon>
        <taxon>Solanales</taxon>
        <taxon>Solanaceae</taxon>
        <taxon>Solanoideae</taxon>
        <taxon>Solaneae</taxon>
        <taxon>Solanum</taxon>
    </lineage>
</organism>
<sequence length="68" mass="7115">MAGGGDHSHGGDFRTKVWSMSGGPYCRPVHWKRNTAIALAGIVLVCIPVALKSAELEVSTSIPSPSPI</sequence>
<reference evidence="1 2" key="1">
    <citation type="journal article" date="2021" name="bioRxiv">
        <title>Chromosome-scale and haplotype-resolved genome assembly of a tetraploid potato cultivar.</title>
        <authorList>
            <person name="Sun H."/>
            <person name="Jiao W.-B."/>
            <person name="Krause K."/>
            <person name="Campoy J.A."/>
            <person name="Goel M."/>
            <person name="Folz-Donahue K."/>
            <person name="Kukat C."/>
            <person name="Huettel B."/>
            <person name="Schneeberger K."/>
        </authorList>
    </citation>
    <scope>NUCLEOTIDE SEQUENCE [LARGE SCALE GENOMIC DNA]</scope>
    <source>
        <strain evidence="1">SolTubOtavaFocal</strain>
        <tissue evidence="1">Leaves</tissue>
    </source>
</reference>
<gene>
    <name evidence="1" type="ORF">KY290_010440</name>
</gene>
<evidence type="ECO:0000313" key="2">
    <source>
        <dbReference type="Proteomes" id="UP000826656"/>
    </source>
</evidence>
<name>A0ABQ7VXS9_SOLTU</name>
<dbReference type="EMBL" id="JAIVGD010000005">
    <property type="protein sequence ID" value="KAH0773303.1"/>
    <property type="molecule type" value="Genomic_DNA"/>
</dbReference>
<accession>A0ABQ7VXS9</accession>
<dbReference type="Proteomes" id="UP000826656">
    <property type="component" value="Unassembled WGS sequence"/>
</dbReference>
<proteinExistence type="predicted"/>
<comment type="caution">
    <text evidence="1">The sequence shown here is derived from an EMBL/GenBank/DDBJ whole genome shotgun (WGS) entry which is preliminary data.</text>
</comment>
<dbReference type="PANTHER" id="PTHR34286">
    <property type="entry name" value="TRANSMEMBRANE PROTEIN"/>
    <property type="match status" value="1"/>
</dbReference>
<evidence type="ECO:0000313" key="1">
    <source>
        <dbReference type="EMBL" id="KAH0773303.1"/>
    </source>
</evidence>